<accession>A0A3B1AQK6</accession>
<organism evidence="2">
    <name type="scientific">hydrothermal vent metagenome</name>
    <dbReference type="NCBI Taxonomy" id="652676"/>
    <lineage>
        <taxon>unclassified sequences</taxon>
        <taxon>metagenomes</taxon>
        <taxon>ecological metagenomes</taxon>
    </lineage>
</organism>
<dbReference type="InterPro" id="IPR011008">
    <property type="entry name" value="Dimeric_a/b-barrel"/>
</dbReference>
<dbReference type="PROSITE" id="PS51502">
    <property type="entry name" value="S_R_A_B_BARREL"/>
    <property type="match status" value="1"/>
</dbReference>
<dbReference type="EMBL" id="UOFS01000026">
    <property type="protein sequence ID" value="VAW96264.1"/>
    <property type="molecule type" value="Genomic_DNA"/>
</dbReference>
<dbReference type="PANTHER" id="PTHR37832">
    <property type="entry name" value="BLL2683 PROTEIN"/>
    <property type="match status" value="1"/>
</dbReference>
<dbReference type="AlphaFoldDB" id="A0A3B1AQK6"/>
<name>A0A3B1AQK6_9ZZZZ</name>
<dbReference type="InterPro" id="IPR013097">
    <property type="entry name" value="Dabb"/>
</dbReference>
<sequence length="96" mass="11154">MIKHIIMWKLKSELKNENSQKAKTLLEALNGKIPGLLKLEVGIELVGSENSADIIMYSEFESEQAMADYMKHPEHVKLIPFMKSIREARYVMDYRI</sequence>
<dbReference type="SMART" id="SM00886">
    <property type="entry name" value="Dabb"/>
    <property type="match status" value="1"/>
</dbReference>
<reference evidence="2" key="1">
    <citation type="submission" date="2018-06" db="EMBL/GenBank/DDBJ databases">
        <authorList>
            <person name="Zhirakovskaya E."/>
        </authorList>
    </citation>
    <scope>NUCLEOTIDE SEQUENCE</scope>
</reference>
<protein>
    <recommendedName>
        <fullName evidence="1">Stress-response A/B barrel domain-containing protein</fullName>
    </recommendedName>
</protein>
<evidence type="ECO:0000259" key="1">
    <source>
        <dbReference type="PROSITE" id="PS51502"/>
    </source>
</evidence>
<dbReference type="Pfam" id="PF07876">
    <property type="entry name" value="Dabb"/>
    <property type="match status" value="1"/>
</dbReference>
<dbReference type="SUPFAM" id="SSF54909">
    <property type="entry name" value="Dimeric alpha+beta barrel"/>
    <property type="match status" value="1"/>
</dbReference>
<proteinExistence type="predicted"/>
<gene>
    <name evidence="2" type="ORF">MNBD_GAMMA22-1271</name>
</gene>
<feature type="domain" description="Stress-response A/B barrel" evidence="1">
    <location>
        <begin position="2"/>
        <end position="94"/>
    </location>
</feature>
<dbReference type="PANTHER" id="PTHR37832:SF1">
    <property type="entry name" value="STRESS-RESPONSE A_B BARREL DOMAIN-CONTAINING PROTEIN"/>
    <property type="match status" value="1"/>
</dbReference>
<evidence type="ECO:0000313" key="2">
    <source>
        <dbReference type="EMBL" id="VAW96264.1"/>
    </source>
</evidence>
<dbReference type="Gene3D" id="3.30.70.100">
    <property type="match status" value="1"/>
</dbReference>